<protein>
    <submittedName>
        <fullName evidence="2">Putative HNH endonuclease</fullName>
    </submittedName>
</protein>
<dbReference type="EMBL" id="JQ267518">
    <property type="protein sequence ID" value="AFE86122.1"/>
    <property type="molecule type" value="Genomic_DNA"/>
</dbReference>
<keyword evidence="2" id="KW-0540">Nuclease</keyword>
<evidence type="ECO:0000313" key="3">
    <source>
        <dbReference type="Proteomes" id="UP000030740"/>
    </source>
</evidence>
<gene>
    <name evidence="2" type="ORF">phiKDA1_29</name>
</gene>
<dbReference type="Proteomes" id="UP000030740">
    <property type="component" value="Segment"/>
</dbReference>
<keyword evidence="2" id="KW-0255">Endonuclease</keyword>
<dbReference type="Pfam" id="PF13392">
    <property type="entry name" value="HNH_3"/>
    <property type="match status" value="1"/>
</dbReference>
<keyword evidence="3" id="KW-1185">Reference proteome</keyword>
<keyword evidence="2" id="KW-0378">Hydrolase</keyword>
<evidence type="ECO:0000313" key="2">
    <source>
        <dbReference type="EMBL" id="AFE86122.1"/>
    </source>
</evidence>
<dbReference type="SUPFAM" id="SSF54171">
    <property type="entry name" value="DNA-binding domain"/>
    <property type="match status" value="1"/>
</dbReference>
<reference evidence="2 3" key="1">
    <citation type="submission" date="2011-12" db="EMBL/GenBank/DDBJ databases">
        <title>Genome of multiresistant Enterobacter cloacae podovirus phiKDA1 - a new EPS depolymerase producing member of phiKMV supergroup.</title>
        <authorList>
            <person name="Dabrowski K."/>
            <person name="Hejnowicz M.S."/>
            <person name="Gajewska J."/>
            <person name="Lobocka M.B."/>
        </authorList>
    </citation>
    <scope>NUCLEOTIDE SEQUENCE [LARGE SCALE GENOMIC DNA]</scope>
</reference>
<name>A0A0A6Z5B5_9CAUD</name>
<accession>A0A0A6Z5B5</accession>
<dbReference type="GO" id="GO:0004519">
    <property type="term" value="F:endonuclease activity"/>
    <property type="evidence" value="ECO:0007669"/>
    <property type="project" value="UniProtKB-KW"/>
</dbReference>
<dbReference type="InterPro" id="IPR044925">
    <property type="entry name" value="His-Me_finger_sf"/>
</dbReference>
<feature type="domain" description="HNH nuclease" evidence="1">
    <location>
        <begin position="58"/>
        <end position="99"/>
    </location>
</feature>
<dbReference type="GO" id="GO:0003677">
    <property type="term" value="F:DNA binding"/>
    <property type="evidence" value="ECO:0007669"/>
    <property type="project" value="InterPro"/>
</dbReference>
<dbReference type="SUPFAM" id="SSF54060">
    <property type="entry name" value="His-Me finger endonucleases"/>
    <property type="match status" value="1"/>
</dbReference>
<dbReference type="InterPro" id="IPR016177">
    <property type="entry name" value="DNA-bd_dom_sf"/>
</dbReference>
<dbReference type="InterPro" id="IPR003615">
    <property type="entry name" value="HNH_nuc"/>
</dbReference>
<sequence>MDRLQALPLREYLAVSESSPTGLVWLQSPSPKIRVGQPALTAICRGYYVGQFMGVNLKAHRVIYFLATGTAPKCIDHINGIRTDNRWDNLRVATVQQNNFNSKVQSNNSTGVKGVSREGSRWLARICINGVRRRIGTYATIELAEQAYLEEARKHHGEFYCSRG</sequence>
<evidence type="ECO:0000259" key="1">
    <source>
        <dbReference type="Pfam" id="PF13392"/>
    </source>
</evidence>
<dbReference type="Gene3D" id="3.90.75.20">
    <property type="match status" value="1"/>
</dbReference>
<proteinExistence type="predicted"/>
<organism evidence="2 3">
    <name type="scientific">Enterobacter phage phiKDA1</name>
    <dbReference type="NCBI Taxonomy" id="1147139"/>
    <lineage>
        <taxon>Viruses</taxon>
        <taxon>Duplodnaviria</taxon>
        <taxon>Heunggongvirae</taxon>
        <taxon>Uroviricota</taxon>
        <taxon>Caudoviricetes</taxon>
        <taxon>Autographivirales</taxon>
        <taxon>Autoscriptoviridae</taxon>
        <taxon>Slopekvirinae</taxon>
        <taxon>Koutsourovirus</taxon>
        <taxon>Koutsourovirus Pec</taxon>
        <taxon>Koutsourovirus KDA1</taxon>
    </lineage>
</organism>